<evidence type="ECO:0000256" key="2">
    <source>
        <dbReference type="ARBA" id="ARBA00023125"/>
    </source>
</evidence>
<dbReference type="Proteomes" id="UP000824087">
    <property type="component" value="Unassembled WGS sequence"/>
</dbReference>
<dbReference type="GO" id="GO:0003700">
    <property type="term" value="F:DNA-binding transcription factor activity"/>
    <property type="evidence" value="ECO:0007669"/>
    <property type="project" value="InterPro"/>
</dbReference>
<dbReference type="PROSITE" id="PS50987">
    <property type="entry name" value="HTH_ARSR_2"/>
    <property type="match status" value="1"/>
</dbReference>
<dbReference type="PANTHER" id="PTHR43132:SF6">
    <property type="entry name" value="HTH-TYPE TRANSCRIPTIONAL REPRESSOR CZRA"/>
    <property type="match status" value="1"/>
</dbReference>
<organism evidence="5 6">
    <name type="scientific">Candidatus Fimihabitans intestinipullorum</name>
    <dbReference type="NCBI Taxonomy" id="2840820"/>
    <lineage>
        <taxon>Bacteria</taxon>
        <taxon>Bacillati</taxon>
        <taxon>Mycoplasmatota</taxon>
        <taxon>Mycoplasmatota incertae sedis</taxon>
        <taxon>Candidatus Fimihabitans</taxon>
    </lineage>
</organism>
<dbReference type="InterPro" id="IPR051011">
    <property type="entry name" value="Metal_resp_trans_reg"/>
</dbReference>
<protein>
    <submittedName>
        <fullName evidence="5">Winged helix-turn-helix transcriptional regulator</fullName>
    </submittedName>
</protein>
<dbReference type="EMBL" id="DVML01000022">
    <property type="protein sequence ID" value="HIU22684.1"/>
    <property type="molecule type" value="Genomic_DNA"/>
</dbReference>
<evidence type="ECO:0000313" key="6">
    <source>
        <dbReference type="Proteomes" id="UP000824087"/>
    </source>
</evidence>
<gene>
    <name evidence="5" type="ORF">IAD49_03785</name>
</gene>
<evidence type="ECO:0000313" key="5">
    <source>
        <dbReference type="EMBL" id="HIU22684.1"/>
    </source>
</evidence>
<comment type="caution">
    <text evidence="5">The sequence shown here is derived from an EMBL/GenBank/DDBJ whole genome shotgun (WGS) entry which is preliminary data.</text>
</comment>
<dbReference type="InterPro" id="IPR018334">
    <property type="entry name" value="ArsR_HTH"/>
</dbReference>
<dbReference type="PANTHER" id="PTHR43132">
    <property type="entry name" value="ARSENICAL RESISTANCE OPERON REPRESSOR ARSR-RELATED"/>
    <property type="match status" value="1"/>
</dbReference>
<reference evidence="5" key="2">
    <citation type="journal article" date="2021" name="PeerJ">
        <title>Extensive microbial diversity within the chicken gut microbiome revealed by metagenomics and culture.</title>
        <authorList>
            <person name="Gilroy R."/>
            <person name="Ravi A."/>
            <person name="Getino M."/>
            <person name="Pursley I."/>
            <person name="Horton D.L."/>
            <person name="Alikhan N.F."/>
            <person name="Baker D."/>
            <person name="Gharbi K."/>
            <person name="Hall N."/>
            <person name="Watson M."/>
            <person name="Adriaenssens E.M."/>
            <person name="Foster-Nyarko E."/>
            <person name="Jarju S."/>
            <person name="Secka A."/>
            <person name="Antonio M."/>
            <person name="Oren A."/>
            <person name="Chaudhuri R.R."/>
            <person name="La Ragione R."/>
            <person name="Hildebrand F."/>
            <person name="Pallen M.J."/>
        </authorList>
    </citation>
    <scope>NUCLEOTIDE SEQUENCE</scope>
    <source>
        <strain evidence="5">CHK197-8231</strain>
    </source>
</reference>
<evidence type="ECO:0000256" key="3">
    <source>
        <dbReference type="ARBA" id="ARBA00023163"/>
    </source>
</evidence>
<reference evidence="5" key="1">
    <citation type="submission" date="2020-10" db="EMBL/GenBank/DDBJ databases">
        <authorList>
            <person name="Gilroy R."/>
        </authorList>
    </citation>
    <scope>NUCLEOTIDE SEQUENCE</scope>
    <source>
        <strain evidence="5">CHK197-8231</strain>
    </source>
</reference>
<dbReference type="Pfam" id="PF01022">
    <property type="entry name" value="HTH_5"/>
    <property type="match status" value="1"/>
</dbReference>
<dbReference type="InterPro" id="IPR011991">
    <property type="entry name" value="ArsR-like_HTH"/>
</dbReference>
<dbReference type="InterPro" id="IPR036388">
    <property type="entry name" value="WH-like_DNA-bd_sf"/>
</dbReference>
<keyword evidence="2" id="KW-0238">DNA-binding</keyword>
<dbReference type="InterPro" id="IPR001845">
    <property type="entry name" value="HTH_ArsR_DNA-bd_dom"/>
</dbReference>
<proteinExistence type="predicted"/>
<dbReference type="SUPFAM" id="SSF46785">
    <property type="entry name" value="Winged helix' DNA-binding domain"/>
    <property type="match status" value="1"/>
</dbReference>
<keyword evidence="3" id="KW-0804">Transcription</keyword>
<dbReference type="PRINTS" id="PR00778">
    <property type="entry name" value="HTHARSR"/>
</dbReference>
<dbReference type="NCBIfam" id="NF033788">
    <property type="entry name" value="HTH_metalloreg"/>
    <property type="match status" value="1"/>
</dbReference>
<dbReference type="SMART" id="SM00418">
    <property type="entry name" value="HTH_ARSR"/>
    <property type="match status" value="1"/>
</dbReference>
<dbReference type="Gene3D" id="1.10.10.10">
    <property type="entry name" value="Winged helix-like DNA-binding domain superfamily/Winged helix DNA-binding domain"/>
    <property type="match status" value="1"/>
</dbReference>
<name>A0A9D1HUB2_9BACT</name>
<evidence type="ECO:0000256" key="1">
    <source>
        <dbReference type="ARBA" id="ARBA00023015"/>
    </source>
</evidence>
<sequence length="121" mass="14161">MRDKCEVTLVHPEVVQRVERQLESREKIYGLAIFFKAFADETRLRIMNALLYDTLCVCDLAQLLNMTQSAISHQLQYLRQMNFVVSQKVGKVVYYRLADDHIEQIIKVGLEHIEEGGKYEK</sequence>
<dbReference type="CDD" id="cd00090">
    <property type="entry name" value="HTH_ARSR"/>
    <property type="match status" value="1"/>
</dbReference>
<keyword evidence="1" id="KW-0805">Transcription regulation</keyword>
<evidence type="ECO:0000259" key="4">
    <source>
        <dbReference type="PROSITE" id="PS50987"/>
    </source>
</evidence>
<dbReference type="PROSITE" id="PS00846">
    <property type="entry name" value="HTH_ARSR_1"/>
    <property type="match status" value="1"/>
</dbReference>
<accession>A0A9D1HUB2</accession>
<dbReference type="AlphaFoldDB" id="A0A9D1HUB2"/>
<dbReference type="InterPro" id="IPR036390">
    <property type="entry name" value="WH_DNA-bd_sf"/>
</dbReference>
<dbReference type="GO" id="GO:0003677">
    <property type="term" value="F:DNA binding"/>
    <property type="evidence" value="ECO:0007669"/>
    <property type="project" value="UniProtKB-KW"/>
</dbReference>
<feature type="domain" description="HTH arsR-type" evidence="4">
    <location>
        <begin position="22"/>
        <end position="117"/>
    </location>
</feature>